<dbReference type="AlphaFoldDB" id="A0A1W1ZQ79"/>
<evidence type="ECO:0000256" key="1">
    <source>
        <dbReference type="SAM" id="Phobius"/>
    </source>
</evidence>
<accession>A0A1W1ZQ79</accession>
<evidence type="ECO:0000313" key="2">
    <source>
        <dbReference type="EMBL" id="SMC50258.1"/>
    </source>
</evidence>
<dbReference type="RefSeq" id="WP_084060761.1">
    <property type="nucleotide sequence ID" value="NZ_FWXO01000002.1"/>
</dbReference>
<keyword evidence="1" id="KW-0472">Membrane</keyword>
<dbReference type="InterPro" id="IPR011990">
    <property type="entry name" value="TPR-like_helical_dom_sf"/>
</dbReference>
<gene>
    <name evidence="2" type="ORF">SAMN05660703_1443</name>
</gene>
<dbReference type="SUPFAM" id="SSF48452">
    <property type="entry name" value="TPR-like"/>
    <property type="match status" value="1"/>
</dbReference>
<dbReference type="Gene3D" id="1.25.40.10">
    <property type="entry name" value="Tetratricopeptide repeat domain"/>
    <property type="match status" value="1"/>
</dbReference>
<reference evidence="3" key="1">
    <citation type="submission" date="2017-04" db="EMBL/GenBank/DDBJ databases">
        <authorList>
            <person name="Varghese N."/>
            <person name="Submissions S."/>
        </authorList>
    </citation>
    <scope>NUCLEOTIDE SEQUENCE [LARGE SCALE GENOMIC DNA]</scope>
    <source>
        <strain evidence="3">DSM 21164</strain>
    </source>
</reference>
<dbReference type="EMBL" id="FWXO01000002">
    <property type="protein sequence ID" value="SMC50258.1"/>
    <property type="molecule type" value="Genomic_DNA"/>
</dbReference>
<evidence type="ECO:0000313" key="3">
    <source>
        <dbReference type="Proteomes" id="UP000192360"/>
    </source>
</evidence>
<feature type="transmembrane region" description="Helical" evidence="1">
    <location>
        <begin position="86"/>
        <end position="105"/>
    </location>
</feature>
<keyword evidence="1" id="KW-1133">Transmembrane helix</keyword>
<protein>
    <submittedName>
        <fullName evidence="2">Uncharacterized protein</fullName>
    </submittedName>
</protein>
<keyword evidence="3" id="KW-1185">Reference proteome</keyword>
<organism evidence="2 3">
    <name type="scientific">Cellulophaga tyrosinoxydans</name>
    <dbReference type="NCBI Taxonomy" id="504486"/>
    <lineage>
        <taxon>Bacteria</taxon>
        <taxon>Pseudomonadati</taxon>
        <taxon>Bacteroidota</taxon>
        <taxon>Flavobacteriia</taxon>
        <taxon>Flavobacteriales</taxon>
        <taxon>Flavobacteriaceae</taxon>
        <taxon>Cellulophaga</taxon>
    </lineage>
</organism>
<sequence>MLEKDVELFEAYLSEVLTNAEKNNFEQRLSSDAEFKTAFNAYKNTTRLLEQKFNAEEDLNAFKANLNKQSNAYFNKEVTRKKTFSLYKYAAVAILLISAIGFYFMNSSQPEYVDYAQIDSIALTQRGNTDELAKKAEHAYNTKSFKNATIYLEELIQQDPTNEELKLYNGIALIEIDAFDKAFENLISITEGSSAFKYEAQWYIALAYLKQKQYNHAKAALEKIPSNAPEYSKADKLLSKL</sequence>
<dbReference type="STRING" id="504486.SAMN05660703_1443"/>
<proteinExistence type="predicted"/>
<name>A0A1W1ZQ79_9FLAO</name>
<dbReference type="Proteomes" id="UP000192360">
    <property type="component" value="Unassembled WGS sequence"/>
</dbReference>
<keyword evidence="1" id="KW-0812">Transmembrane</keyword>
<dbReference type="OrthoDB" id="979271at2"/>